<evidence type="ECO:0000256" key="2">
    <source>
        <dbReference type="RuleBase" id="RU363072"/>
    </source>
</evidence>
<evidence type="ECO:0000313" key="4">
    <source>
        <dbReference type="Proteomes" id="UP000218731"/>
    </source>
</evidence>
<dbReference type="PANTHER" id="PTHR37944">
    <property type="entry name" value="PORIN B"/>
    <property type="match status" value="1"/>
</dbReference>
<dbReference type="InterPro" id="IPR038673">
    <property type="entry name" value="OprB_sf"/>
</dbReference>
<sequence length="434" mass="47441">MKFLTHIPPLLCGSLLSLIAHAEPVERSGPLASFGEQLAEMGITTRAHFWSLSLKNLDTGTRTHSFGNSGDLFLGADFDLSKLAGMEGASLHLEQTIFILDQGTGVPTAPNWQGAAGSYFAGAPIHNDITSNQLSLLTWQQQWLDGRLETHLGRTNVRRYFLIYNCEAIVTCNDPVIDASTGVLPPPYATWGGYFKFRTSADTYLHMGAFESNPADYLNERKGVDFSTTDAAGTTLLLGVGRQQDASVNPYRSHYELNAYHNTSNQIDPLTGQSKHGTAGAFFKFQQMVWRADGGQRTSPQALGLFGSLSAAADEKQPFSHFAELGVAYFAPFDRPQDKVSFKARYMRQNAHQLEFQRQSRIAAGGDPSNGSRDVYGLETNATIALGSNISIEPSVQYIFNPDNYYNPGARELNSDGFVVGLQLIVDMGSMLGL</sequence>
<dbReference type="RefSeq" id="WP_096426342.1">
    <property type="nucleotide sequence ID" value="NZ_AP015029.1"/>
</dbReference>
<dbReference type="GO" id="GO:0008643">
    <property type="term" value="P:carbohydrate transport"/>
    <property type="evidence" value="ECO:0007669"/>
    <property type="project" value="InterPro"/>
</dbReference>
<dbReference type="Gene3D" id="2.40.160.180">
    <property type="entry name" value="Carbohydrate-selective porin OprB"/>
    <property type="match status" value="1"/>
</dbReference>
<dbReference type="Proteomes" id="UP000218731">
    <property type="component" value="Chromosome 1"/>
</dbReference>
<feature type="chain" id="PRO_5011835039" evidence="2">
    <location>
        <begin position="23"/>
        <end position="434"/>
    </location>
</feature>
<dbReference type="PANTHER" id="PTHR37944:SF1">
    <property type="entry name" value="PORIN B"/>
    <property type="match status" value="1"/>
</dbReference>
<evidence type="ECO:0000256" key="1">
    <source>
        <dbReference type="ARBA" id="ARBA00008769"/>
    </source>
</evidence>
<name>A0A1L7NEY2_PSEPU</name>
<comment type="similarity">
    <text evidence="1 2">Belongs to the OprB family.</text>
</comment>
<dbReference type="InterPro" id="IPR052932">
    <property type="entry name" value="OprB_Porin"/>
</dbReference>
<protein>
    <submittedName>
        <fullName evidence="3">Porin</fullName>
    </submittedName>
</protein>
<proteinExistence type="inferred from homology"/>
<evidence type="ECO:0000313" key="3">
    <source>
        <dbReference type="EMBL" id="BAW24039.1"/>
    </source>
</evidence>
<reference evidence="3 4" key="1">
    <citation type="submission" date="2015-11" db="EMBL/GenBank/DDBJ databases">
        <title>Complete genome sequencing of a biphenyl-degrading bacterium, Pseudomonas putida KF715 (=NBRC110667).</title>
        <authorList>
            <person name="Suenaga H."/>
            <person name="Fujihara N."/>
            <person name="Watanabe T."/>
            <person name="Hirose J."/>
            <person name="Kimura N."/>
            <person name="Yamazoe A."/>
            <person name="Hosoyama A."/>
            <person name="Shimodaira J."/>
            <person name="Furukawa K."/>
        </authorList>
    </citation>
    <scope>NUCLEOTIDE SEQUENCE [LARGE SCALE GENOMIC DNA]</scope>
    <source>
        <strain evidence="3 4">KF715</strain>
    </source>
</reference>
<organism evidence="3 4">
    <name type="scientific">Pseudomonas putida</name>
    <name type="common">Arthrobacter siderocapsulatus</name>
    <dbReference type="NCBI Taxonomy" id="303"/>
    <lineage>
        <taxon>Bacteria</taxon>
        <taxon>Pseudomonadati</taxon>
        <taxon>Pseudomonadota</taxon>
        <taxon>Gammaproteobacteria</taxon>
        <taxon>Pseudomonadales</taxon>
        <taxon>Pseudomonadaceae</taxon>
        <taxon>Pseudomonas</taxon>
    </lineage>
</organism>
<dbReference type="GO" id="GO:0016020">
    <property type="term" value="C:membrane"/>
    <property type="evidence" value="ECO:0007669"/>
    <property type="project" value="InterPro"/>
</dbReference>
<feature type="signal peptide" evidence="2">
    <location>
        <begin position="1"/>
        <end position="22"/>
    </location>
</feature>
<dbReference type="EMBL" id="AP015029">
    <property type="protein sequence ID" value="BAW24039.1"/>
    <property type="molecule type" value="Genomic_DNA"/>
</dbReference>
<gene>
    <name evidence="3" type="ORF">KF715C_ch34660</name>
</gene>
<keyword evidence="2" id="KW-0732">Signal</keyword>
<dbReference type="GO" id="GO:0015288">
    <property type="term" value="F:porin activity"/>
    <property type="evidence" value="ECO:0007669"/>
    <property type="project" value="InterPro"/>
</dbReference>
<accession>A0A1L7NEY2</accession>
<dbReference type="Pfam" id="PF04966">
    <property type="entry name" value="OprB"/>
    <property type="match status" value="1"/>
</dbReference>
<dbReference type="AlphaFoldDB" id="A0A1L7NEY2"/>
<dbReference type="InterPro" id="IPR007049">
    <property type="entry name" value="Carb-sel_porin_OprB"/>
</dbReference>